<evidence type="ECO:0000313" key="1">
    <source>
        <dbReference type="EMBL" id="GLS25133.1"/>
    </source>
</evidence>
<name>A0AA37T2E0_9GAMM</name>
<dbReference type="AlphaFoldDB" id="A0AA37T2E0"/>
<dbReference type="EMBL" id="BSPD01000021">
    <property type="protein sequence ID" value="GLS25133.1"/>
    <property type="molecule type" value="Genomic_DNA"/>
</dbReference>
<reference evidence="1 2" key="1">
    <citation type="journal article" date="2014" name="Int. J. Syst. Evol. Microbiol.">
        <title>Complete genome sequence of Corynebacterium casei LMG S-19264T (=DSM 44701T), isolated from a smear-ripened cheese.</title>
        <authorList>
            <consortium name="US DOE Joint Genome Institute (JGI-PGF)"/>
            <person name="Walter F."/>
            <person name="Albersmeier A."/>
            <person name="Kalinowski J."/>
            <person name="Ruckert C."/>
        </authorList>
    </citation>
    <scope>NUCLEOTIDE SEQUENCE [LARGE SCALE GENOMIC DNA]</scope>
    <source>
        <strain evidence="1 2">NBRC 110095</strain>
    </source>
</reference>
<gene>
    <name evidence="1" type="ORF">GCM10007877_08470</name>
</gene>
<organism evidence="1 2">
    <name type="scientific">Marinibactrum halimedae</name>
    <dbReference type="NCBI Taxonomy" id="1444977"/>
    <lineage>
        <taxon>Bacteria</taxon>
        <taxon>Pseudomonadati</taxon>
        <taxon>Pseudomonadota</taxon>
        <taxon>Gammaproteobacteria</taxon>
        <taxon>Cellvibrionales</taxon>
        <taxon>Cellvibrionaceae</taxon>
        <taxon>Marinibactrum</taxon>
    </lineage>
</organism>
<keyword evidence="2" id="KW-1185">Reference proteome</keyword>
<dbReference type="RefSeq" id="WP_232592790.1">
    <property type="nucleotide sequence ID" value="NZ_BSPD01000021.1"/>
</dbReference>
<accession>A0AA37T2E0</accession>
<protein>
    <submittedName>
        <fullName evidence="1">Uncharacterized protein</fullName>
    </submittedName>
</protein>
<dbReference type="Proteomes" id="UP001156870">
    <property type="component" value="Unassembled WGS sequence"/>
</dbReference>
<sequence>MKSKKNVNNIFDSFLFRLNTYYHIDSTQGSYQYLYPLDWTLLDVNESHCLTYTIQWLSELRRNRGSYIHEYVFFISKDVFVKFSFHVENDLDSGCGEEVSKIIKYIVSSVSLSQSQFHQETVRYLNLKESFKPIKSFIWEEYTKCYGVDYSILDQYR</sequence>
<proteinExistence type="predicted"/>
<comment type="caution">
    <text evidence="1">The sequence shown here is derived from an EMBL/GenBank/DDBJ whole genome shotgun (WGS) entry which is preliminary data.</text>
</comment>
<evidence type="ECO:0000313" key="2">
    <source>
        <dbReference type="Proteomes" id="UP001156870"/>
    </source>
</evidence>